<reference evidence="2 3" key="1">
    <citation type="journal article" date="2019" name="Sci. Rep.">
        <title>Nanopore sequencing improves the draft genome of the human pathogenic amoeba Naegleria fowleri.</title>
        <authorList>
            <person name="Liechti N."/>
            <person name="Schurch N."/>
            <person name="Bruggmann R."/>
            <person name="Wittwer M."/>
        </authorList>
    </citation>
    <scope>NUCLEOTIDE SEQUENCE [LARGE SCALE GENOMIC DNA]</scope>
    <source>
        <strain evidence="2 3">ATCC 30894</strain>
    </source>
</reference>
<dbReference type="OrthoDB" id="271595at2759"/>
<dbReference type="PANTHER" id="PTHR12463">
    <property type="entry name" value="OXYGENASE-RELATED"/>
    <property type="match status" value="1"/>
</dbReference>
<dbReference type="SUPFAM" id="SSF51197">
    <property type="entry name" value="Clavaminate synthase-like"/>
    <property type="match status" value="1"/>
</dbReference>
<accession>A0A6A5C4P2</accession>
<evidence type="ECO:0000313" key="2">
    <source>
        <dbReference type="EMBL" id="KAF0981752.1"/>
    </source>
</evidence>
<dbReference type="InterPro" id="IPR027450">
    <property type="entry name" value="AlkB-like"/>
</dbReference>
<keyword evidence="3" id="KW-1185">Reference proteome</keyword>
<dbReference type="AlphaFoldDB" id="A0A6A5C4P2"/>
<dbReference type="GeneID" id="68119624"/>
<dbReference type="GO" id="GO:0070988">
    <property type="term" value="P:demethylation"/>
    <property type="evidence" value="ECO:0007669"/>
    <property type="project" value="InterPro"/>
</dbReference>
<organism evidence="2 3">
    <name type="scientific">Naegleria fowleri</name>
    <name type="common">Brain eating amoeba</name>
    <dbReference type="NCBI Taxonomy" id="5763"/>
    <lineage>
        <taxon>Eukaryota</taxon>
        <taxon>Discoba</taxon>
        <taxon>Heterolobosea</taxon>
        <taxon>Tetramitia</taxon>
        <taxon>Eutetramitia</taxon>
        <taxon>Vahlkampfiidae</taxon>
        <taxon>Naegleria</taxon>
    </lineage>
</organism>
<proteinExistence type="predicted"/>
<name>A0A6A5C4P2_NAEFO</name>
<dbReference type="Proteomes" id="UP000444721">
    <property type="component" value="Unassembled WGS sequence"/>
</dbReference>
<dbReference type="GO" id="GO:0016491">
    <property type="term" value="F:oxidoreductase activity"/>
    <property type="evidence" value="ECO:0007669"/>
    <property type="project" value="TreeGrafter"/>
</dbReference>
<sequence length="299" mass="34734">MSSPSSSSSEVSEQQQHCSFVVPLHLVSNYYSTNPKVNTIPGLYVFPNYISQEEAEHIVNNILDANGWCSGEICRRQQHYGYLYYHTRHHLPNLQPKKQEVSSLKSLDFDSFWSELFWDKMIKRDGLFNCDTSYHVWKNNLESNTREQHDENAKRAEPQCLVNEYMGNQGIASHVDNVNAFGDVIVGISLLNPVYMTFRKDKLETRILLPPNSCYILTGESRFEWRHGITHMKQIYVPREYLVPEATKSSTNSSSEDETEGKMFIREENYRRISLTFRFIKIDGTKKVEGNEPKEEGAW</sequence>
<dbReference type="EMBL" id="VFQX01000013">
    <property type="protein sequence ID" value="KAF0981752.1"/>
    <property type="molecule type" value="Genomic_DNA"/>
</dbReference>
<feature type="domain" description="Alpha-ketoglutarate-dependent dioxygenase AlkB-like" evidence="1">
    <location>
        <begin position="42"/>
        <end position="278"/>
    </location>
</feature>
<dbReference type="InterPro" id="IPR032857">
    <property type="entry name" value="ALKBH4"/>
</dbReference>
<dbReference type="VEuPathDB" id="AmoebaDB:NfTy_040230"/>
<dbReference type="VEuPathDB" id="AmoebaDB:NF0071460"/>
<protein>
    <recommendedName>
        <fullName evidence="1">Alpha-ketoglutarate-dependent dioxygenase AlkB-like domain-containing protein</fullName>
    </recommendedName>
</protein>
<dbReference type="GO" id="GO:0032451">
    <property type="term" value="F:demethylase activity"/>
    <property type="evidence" value="ECO:0007669"/>
    <property type="project" value="TreeGrafter"/>
</dbReference>
<dbReference type="Gene3D" id="2.60.120.590">
    <property type="entry name" value="Alpha-ketoglutarate-dependent dioxygenase AlkB-like"/>
    <property type="match status" value="1"/>
</dbReference>
<dbReference type="PANTHER" id="PTHR12463:SF1">
    <property type="entry name" value="2-OXOGLUTARATE AND FE-DEPENDENT OXYGENASE FAMILY PROTEIN"/>
    <property type="match status" value="1"/>
</dbReference>
<dbReference type="VEuPathDB" id="AmoebaDB:FDP41_012409"/>
<evidence type="ECO:0000313" key="3">
    <source>
        <dbReference type="Proteomes" id="UP000444721"/>
    </source>
</evidence>
<dbReference type="OMA" id="RHGITHM"/>
<dbReference type="RefSeq" id="XP_044566465.1">
    <property type="nucleotide sequence ID" value="XM_044702926.1"/>
</dbReference>
<dbReference type="Pfam" id="PF13532">
    <property type="entry name" value="2OG-FeII_Oxy_2"/>
    <property type="match status" value="1"/>
</dbReference>
<gene>
    <name evidence="2" type="ORF">FDP41_012409</name>
</gene>
<dbReference type="InterPro" id="IPR037151">
    <property type="entry name" value="AlkB-like_sf"/>
</dbReference>
<comment type="caution">
    <text evidence="2">The sequence shown here is derived from an EMBL/GenBank/DDBJ whole genome shotgun (WGS) entry which is preliminary data.</text>
</comment>
<evidence type="ECO:0000259" key="1">
    <source>
        <dbReference type="Pfam" id="PF13532"/>
    </source>
</evidence>